<accession>A0A9D0YR35</accession>
<dbReference type="Gene3D" id="2.30.24.10">
    <property type="entry name" value="CAT RNA-binding domain"/>
    <property type="match status" value="1"/>
</dbReference>
<organism evidence="5 6">
    <name type="scientific">Candidatus Enterenecus faecium</name>
    <dbReference type="NCBI Taxonomy" id="2840780"/>
    <lineage>
        <taxon>Bacteria</taxon>
        <taxon>Bacillati</taxon>
        <taxon>Bacillota</taxon>
        <taxon>Clostridia</taxon>
        <taxon>Eubacteriales</taxon>
        <taxon>Candidatus Enterenecus</taxon>
    </lineage>
</organism>
<protein>
    <submittedName>
        <fullName evidence="5">PRD domain-containing protein</fullName>
    </submittedName>
</protein>
<keyword evidence="2" id="KW-0805">Transcription regulation</keyword>
<keyword evidence="1" id="KW-0677">Repeat</keyword>
<reference evidence="5" key="2">
    <citation type="journal article" date="2021" name="PeerJ">
        <title>Extensive microbial diversity within the chicken gut microbiome revealed by metagenomics and culture.</title>
        <authorList>
            <person name="Gilroy R."/>
            <person name="Ravi A."/>
            <person name="Getino M."/>
            <person name="Pursley I."/>
            <person name="Horton D.L."/>
            <person name="Alikhan N.F."/>
            <person name="Baker D."/>
            <person name="Gharbi K."/>
            <person name="Hall N."/>
            <person name="Watson M."/>
            <person name="Adriaenssens E.M."/>
            <person name="Foster-Nyarko E."/>
            <person name="Jarju S."/>
            <person name="Secka A."/>
            <person name="Antonio M."/>
            <person name="Oren A."/>
            <person name="Chaudhuri R.R."/>
            <person name="La Ragione R."/>
            <person name="Hildebrand F."/>
            <person name="Pallen M.J."/>
        </authorList>
    </citation>
    <scope>NUCLEOTIDE SEQUENCE</scope>
    <source>
        <strain evidence="5">ChiGjej2B2-12916</strain>
    </source>
</reference>
<feature type="domain" description="PRD" evidence="4">
    <location>
        <begin position="173"/>
        <end position="282"/>
    </location>
</feature>
<dbReference type="Pfam" id="PF03123">
    <property type="entry name" value="CAT_RBD"/>
    <property type="match status" value="1"/>
</dbReference>
<dbReference type="InterPro" id="IPR036650">
    <property type="entry name" value="CAT_RNA-bd_dom_sf"/>
</dbReference>
<dbReference type="PROSITE" id="PS51372">
    <property type="entry name" value="PRD_2"/>
    <property type="match status" value="2"/>
</dbReference>
<dbReference type="InterPro" id="IPR050661">
    <property type="entry name" value="BglG_antiterminators"/>
</dbReference>
<dbReference type="InterPro" id="IPR004341">
    <property type="entry name" value="CAT_RNA-bd_dom"/>
</dbReference>
<dbReference type="AlphaFoldDB" id="A0A9D0YR35"/>
<feature type="domain" description="PRD" evidence="4">
    <location>
        <begin position="67"/>
        <end position="172"/>
    </location>
</feature>
<dbReference type="InterPro" id="IPR011608">
    <property type="entry name" value="PRD"/>
</dbReference>
<evidence type="ECO:0000256" key="1">
    <source>
        <dbReference type="ARBA" id="ARBA00022737"/>
    </source>
</evidence>
<name>A0A9D0YR35_9FIRM</name>
<comment type="caution">
    <text evidence="5">The sequence shown here is derived from an EMBL/GenBank/DDBJ whole genome shotgun (WGS) entry which is preliminary data.</text>
</comment>
<evidence type="ECO:0000256" key="3">
    <source>
        <dbReference type="ARBA" id="ARBA00023163"/>
    </source>
</evidence>
<dbReference type="GO" id="GO:0003723">
    <property type="term" value="F:RNA binding"/>
    <property type="evidence" value="ECO:0007669"/>
    <property type="project" value="InterPro"/>
</dbReference>
<dbReference type="Gene3D" id="1.10.1790.10">
    <property type="entry name" value="PRD domain"/>
    <property type="match status" value="2"/>
</dbReference>
<dbReference type="SUPFAM" id="SSF63520">
    <property type="entry name" value="PTS-regulatory domain, PRD"/>
    <property type="match status" value="2"/>
</dbReference>
<gene>
    <name evidence="5" type="ORF">IAD31_01035</name>
</gene>
<proteinExistence type="predicted"/>
<dbReference type="SMART" id="SM01061">
    <property type="entry name" value="CAT_RBD"/>
    <property type="match status" value="1"/>
</dbReference>
<dbReference type="Proteomes" id="UP000886879">
    <property type="component" value="Unassembled WGS sequence"/>
</dbReference>
<dbReference type="Pfam" id="PF00874">
    <property type="entry name" value="PRD"/>
    <property type="match status" value="2"/>
</dbReference>
<evidence type="ECO:0000259" key="4">
    <source>
        <dbReference type="PROSITE" id="PS51372"/>
    </source>
</evidence>
<evidence type="ECO:0000313" key="5">
    <source>
        <dbReference type="EMBL" id="HIQ60175.1"/>
    </source>
</evidence>
<dbReference type="EMBL" id="DVFO01000009">
    <property type="protein sequence ID" value="HIQ60175.1"/>
    <property type="molecule type" value="Genomic_DNA"/>
</dbReference>
<dbReference type="PANTHER" id="PTHR30185">
    <property type="entry name" value="CRYPTIC BETA-GLUCOSIDE BGL OPERON ANTITERMINATOR"/>
    <property type="match status" value="1"/>
</dbReference>
<dbReference type="GO" id="GO:0006355">
    <property type="term" value="P:regulation of DNA-templated transcription"/>
    <property type="evidence" value="ECO:0007669"/>
    <property type="project" value="InterPro"/>
</dbReference>
<evidence type="ECO:0000313" key="6">
    <source>
        <dbReference type="Proteomes" id="UP000886879"/>
    </source>
</evidence>
<dbReference type="PANTHER" id="PTHR30185:SF18">
    <property type="entry name" value="TRANSCRIPTIONAL REGULATOR MTLR"/>
    <property type="match status" value="1"/>
</dbReference>
<reference evidence="5" key="1">
    <citation type="submission" date="2020-10" db="EMBL/GenBank/DDBJ databases">
        <authorList>
            <person name="Gilroy R."/>
        </authorList>
    </citation>
    <scope>NUCLEOTIDE SEQUENCE</scope>
    <source>
        <strain evidence="5">ChiGjej2B2-12916</strain>
    </source>
</reference>
<evidence type="ECO:0000256" key="2">
    <source>
        <dbReference type="ARBA" id="ARBA00023015"/>
    </source>
</evidence>
<keyword evidence="3" id="KW-0804">Transcription</keyword>
<sequence length="288" mass="32723">MVFHVLKTINNNIVSCLDENKQEHIVMGRGLGFGVKQGAVIDQERVEKVFSISNPANLEQLKDLLARCPQPQVEFCTELIQYATQVLDHPLNEGIYLTLCDHICFAIRRAESGMGFTNALHTEVRLFYPQEYNIGCHALTEIQRRFNVTLPQDEAASIALHLVNAEHEMSLGITLKVTQALGQMLHTLESNDKFHLDRTTIYYDELVIHLKFLALDLYSPRDTLPADEQFSDLIMQAFPQDYHLAEILTKELETACGKELSKEQKAYLAVHLHRINKGKEGVKEHGTI</sequence>
<dbReference type="InterPro" id="IPR036634">
    <property type="entry name" value="PRD_sf"/>
</dbReference>
<dbReference type="SUPFAM" id="SSF50151">
    <property type="entry name" value="SacY-like RNA-binding domain"/>
    <property type="match status" value="1"/>
</dbReference>